<evidence type="ECO:0000313" key="2">
    <source>
        <dbReference type="EMBL" id="CAG8773875.1"/>
    </source>
</evidence>
<feature type="compositionally biased region" description="Polar residues" evidence="1">
    <location>
        <begin position="109"/>
        <end position="120"/>
    </location>
</feature>
<evidence type="ECO:0000313" key="3">
    <source>
        <dbReference type="Proteomes" id="UP000789342"/>
    </source>
</evidence>
<dbReference type="Proteomes" id="UP000789342">
    <property type="component" value="Unassembled WGS sequence"/>
</dbReference>
<gene>
    <name evidence="2" type="ORF">AMORRO_LOCUS16770</name>
</gene>
<feature type="compositionally biased region" description="Polar residues" evidence="1">
    <location>
        <begin position="45"/>
        <end position="59"/>
    </location>
</feature>
<name>A0A9N9NZ92_9GLOM</name>
<dbReference type="AlphaFoldDB" id="A0A9N9NZ92"/>
<keyword evidence="3" id="KW-1185">Reference proteome</keyword>
<feature type="region of interest" description="Disordered" evidence="1">
    <location>
        <begin position="94"/>
        <end position="120"/>
    </location>
</feature>
<feature type="compositionally biased region" description="Acidic residues" evidence="1">
    <location>
        <begin position="1"/>
        <end position="12"/>
    </location>
</feature>
<dbReference type="EMBL" id="CAJVPV010048139">
    <property type="protein sequence ID" value="CAG8773875.1"/>
    <property type="molecule type" value="Genomic_DNA"/>
</dbReference>
<proteinExistence type="predicted"/>
<feature type="compositionally biased region" description="Polar residues" evidence="1">
    <location>
        <begin position="69"/>
        <end position="80"/>
    </location>
</feature>
<organism evidence="2 3">
    <name type="scientific">Acaulospora morrowiae</name>
    <dbReference type="NCBI Taxonomy" id="94023"/>
    <lineage>
        <taxon>Eukaryota</taxon>
        <taxon>Fungi</taxon>
        <taxon>Fungi incertae sedis</taxon>
        <taxon>Mucoromycota</taxon>
        <taxon>Glomeromycotina</taxon>
        <taxon>Glomeromycetes</taxon>
        <taxon>Diversisporales</taxon>
        <taxon>Acaulosporaceae</taxon>
        <taxon>Acaulospora</taxon>
    </lineage>
</organism>
<reference evidence="2" key="1">
    <citation type="submission" date="2021-06" db="EMBL/GenBank/DDBJ databases">
        <authorList>
            <person name="Kallberg Y."/>
            <person name="Tangrot J."/>
            <person name="Rosling A."/>
        </authorList>
    </citation>
    <scope>NUCLEOTIDE SEQUENCE</scope>
    <source>
        <strain evidence="2">CL551</strain>
    </source>
</reference>
<comment type="caution">
    <text evidence="2">The sequence shown here is derived from an EMBL/GenBank/DDBJ whole genome shotgun (WGS) entry which is preliminary data.</text>
</comment>
<feature type="non-terminal residue" evidence="2">
    <location>
        <position position="1"/>
    </location>
</feature>
<feature type="compositionally biased region" description="Polar residues" evidence="1">
    <location>
        <begin position="19"/>
        <end position="28"/>
    </location>
</feature>
<protein>
    <submittedName>
        <fullName evidence="2">16036_t:CDS:1</fullName>
    </submittedName>
</protein>
<evidence type="ECO:0000256" key="1">
    <source>
        <dbReference type="SAM" id="MobiDB-lite"/>
    </source>
</evidence>
<sequence>EDEEMDTSEYDSDYLSYLQDASYNQQDPSSDEEGAYTLFNKDVNYPSNSQFSFYDQQDPSSDEEGAEFSNKNDIYHSSNSPFASYEQQTFSSNIGSGIPFKRDIDYSPKSPSVSYNQQDPQNLIRQIQQRAFQDYPSKNLQPTYQNSLNIAGKSDQTSQQYCKPPISLFPDQLSPIRFGHKAASNIRTPNSPVDYNN</sequence>
<feature type="region of interest" description="Disordered" evidence="1">
    <location>
        <begin position="1"/>
        <end position="80"/>
    </location>
</feature>
<feature type="non-terminal residue" evidence="2">
    <location>
        <position position="197"/>
    </location>
</feature>
<accession>A0A9N9NZ92</accession>